<dbReference type="Proteomes" id="UP000276232">
    <property type="component" value="Unassembled WGS sequence"/>
</dbReference>
<accession>A0A3N1HTM1</accession>
<evidence type="ECO:0000259" key="1">
    <source>
        <dbReference type="SMART" id="SM00382"/>
    </source>
</evidence>
<keyword evidence="2" id="KW-0347">Helicase</keyword>
<name>A0A3N1HTM1_9ACTN</name>
<dbReference type="PANTHER" id="PTHR11070">
    <property type="entry name" value="UVRD / RECB / PCRA DNA HELICASE FAMILY MEMBER"/>
    <property type="match status" value="1"/>
</dbReference>
<dbReference type="InterPro" id="IPR003593">
    <property type="entry name" value="AAA+_ATPase"/>
</dbReference>
<comment type="caution">
    <text evidence="2">The sequence shown here is derived from an EMBL/GenBank/DDBJ whole genome shotgun (WGS) entry which is preliminary data.</text>
</comment>
<dbReference type="Gene3D" id="3.40.50.300">
    <property type="entry name" value="P-loop containing nucleotide triphosphate hydrolases"/>
    <property type="match status" value="2"/>
</dbReference>
<dbReference type="InterPro" id="IPR000212">
    <property type="entry name" value="DNA_helicase_UvrD/REP"/>
</dbReference>
<sequence>MTARLVPAEPDFAHASERDVVHRLRDGLPDDAVIVCGQRFSDREQDREADVIVAWPGVGVAVMEVKGGSVFRRDGRWRQSSGDGVKVVHPVDQARTCKYLLREALRRHPRWPLAEDLRSVHLVALPATTLPPDHDTTDAPRWMVLDRTDLPWVAERVRDALDRARTDGVVPTAEDVELMVDVLEGPSVPQRDLVASLRERESFCDLLTKDQGRMLDLLVDHPRVEIRGGAGSGKTWLALEKARRMTRDGHRVALICYSRGLAEHLRRSVVGFPRRHRPAYVGTFHGMGLGWGVPSGTDDDSRYWEVHLPARMVEVAEALPLAERFDAVIVDEAQDFADSWWPAVLAALRSPDHGHLYVFTDEGQRVFARQGRPAVDLPSFPLGENLRNTRQIAGTFDTLTRTRMTSRGGDGVPARLVVCATEDAVSAADDEVVRLVEEEGWPASAVALLTTHHRHNVQVELQAQGQDAYWASFWDDSEDADVFYGHVLGFKGLERPAVVLALNGFRDDARAREMLYVGLSRARDLLVVCGDVEEVRRVGGESVVRRLHRG</sequence>
<dbReference type="RefSeq" id="WP_123378458.1">
    <property type="nucleotide sequence ID" value="NZ_RJKN01000001.1"/>
</dbReference>
<reference evidence="2 3" key="1">
    <citation type="journal article" date="2015" name="Stand. Genomic Sci.">
        <title>Genomic Encyclopedia of Bacterial and Archaeal Type Strains, Phase III: the genomes of soil and plant-associated and newly described type strains.</title>
        <authorList>
            <person name="Whitman W.B."/>
            <person name="Woyke T."/>
            <person name="Klenk H.P."/>
            <person name="Zhou Y."/>
            <person name="Lilburn T.G."/>
            <person name="Beck B.J."/>
            <person name="De Vos P."/>
            <person name="Vandamme P."/>
            <person name="Eisen J.A."/>
            <person name="Garrity G."/>
            <person name="Hugenholtz P."/>
            <person name="Kyrpides N.C."/>
        </authorList>
    </citation>
    <scope>NUCLEOTIDE SEQUENCE [LARGE SCALE GENOMIC DNA]</scope>
    <source>
        <strain evidence="2 3">CECT 7306</strain>
    </source>
</reference>
<keyword evidence="2" id="KW-0378">Hydrolase</keyword>
<dbReference type="PANTHER" id="PTHR11070:SF2">
    <property type="entry name" value="ATP-DEPENDENT DNA HELICASE SRS2"/>
    <property type="match status" value="1"/>
</dbReference>
<evidence type="ECO:0000313" key="2">
    <source>
        <dbReference type="EMBL" id="ROP45746.1"/>
    </source>
</evidence>
<keyword evidence="3" id="KW-1185">Reference proteome</keyword>
<dbReference type="GO" id="GO:0003677">
    <property type="term" value="F:DNA binding"/>
    <property type="evidence" value="ECO:0007669"/>
    <property type="project" value="InterPro"/>
</dbReference>
<proteinExistence type="predicted"/>
<gene>
    <name evidence="2" type="ORF">EDC03_0351</name>
</gene>
<dbReference type="OrthoDB" id="4509614at2"/>
<dbReference type="EMBL" id="RJKN01000001">
    <property type="protein sequence ID" value="ROP45746.1"/>
    <property type="molecule type" value="Genomic_DNA"/>
</dbReference>
<dbReference type="SMART" id="SM00382">
    <property type="entry name" value="AAA"/>
    <property type="match status" value="1"/>
</dbReference>
<dbReference type="SUPFAM" id="SSF52540">
    <property type="entry name" value="P-loop containing nucleoside triphosphate hydrolases"/>
    <property type="match status" value="1"/>
</dbReference>
<dbReference type="InterPro" id="IPR027785">
    <property type="entry name" value="UvrD-like_helicase_C"/>
</dbReference>
<keyword evidence="2" id="KW-0067">ATP-binding</keyword>
<dbReference type="AlphaFoldDB" id="A0A3N1HTM1"/>
<dbReference type="InParanoid" id="A0A3N1HTM1"/>
<dbReference type="GO" id="GO:0043138">
    <property type="term" value="F:3'-5' DNA helicase activity"/>
    <property type="evidence" value="ECO:0007669"/>
    <property type="project" value="TreeGrafter"/>
</dbReference>
<dbReference type="GO" id="GO:0005524">
    <property type="term" value="F:ATP binding"/>
    <property type="evidence" value="ECO:0007669"/>
    <property type="project" value="InterPro"/>
</dbReference>
<keyword evidence="2" id="KW-0547">Nucleotide-binding</keyword>
<feature type="domain" description="AAA+ ATPase" evidence="1">
    <location>
        <begin position="220"/>
        <end position="438"/>
    </location>
</feature>
<protein>
    <submittedName>
        <fullName evidence="2">UvrD-like helicase family protein</fullName>
    </submittedName>
</protein>
<dbReference type="Pfam" id="PF13538">
    <property type="entry name" value="UvrD_C_2"/>
    <property type="match status" value="1"/>
</dbReference>
<dbReference type="Pfam" id="PF08378">
    <property type="entry name" value="NERD"/>
    <property type="match status" value="1"/>
</dbReference>
<dbReference type="InterPro" id="IPR011528">
    <property type="entry name" value="NERD"/>
</dbReference>
<dbReference type="GO" id="GO:0000725">
    <property type="term" value="P:recombinational repair"/>
    <property type="evidence" value="ECO:0007669"/>
    <property type="project" value="TreeGrafter"/>
</dbReference>
<organism evidence="2 3">
    <name type="scientific">Pseudokineococcus lusitanus</name>
    <dbReference type="NCBI Taxonomy" id="763993"/>
    <lineage>
        <taxon>Bacteria</taxon>
        <taxon>Bacillati</taxon>
        <taxon>Actinomycetota</taxon>
        <taxon>Actinomycetes</taxon>
        <taxon>Kineosporiales</taxon>
        <taxon>Kineosporiaceae</taxon>
        <taxon>Pseudokineococcus</taxon>
    </lineage>
</organism>
<dbReference type="InterPro" id="IPR027417">
    <property type="entry name" value="P-loop_NTPase"/>
</dbReference>
<evidence type="ECO:0000313" key="3">
    <source>
        <dbReference type="Proteomes" id="UP000276232"/>
    </source>
</evidence>